<dbReference type="AlphaFoldDB" id="A0A8K0VS07"/>
<gene>
    <name evidence="1" type="ORF">FB567DRAFT_457903</name>
</gene>
<sequence>VHVGTLRKGRLENAIYRCLIAHCPLDRELQGCTAKSSPQCWVNNIVYDYNHDAGNPKYASNGDLIITINRAYHNPAWKGLGEASYRAIANLYRIAADHSGSCYEASFSGSRLTTMCNIPESASVGFPVNEDHPNGDVSELQAMVAISISSDVPTKWQGFDLVHPQGVFQQDVRRRFKSVDLPKFAAAIGRSADDMDTRVVLKDSWHAPACKEWWWYESSGCKPPTRDAASVNAAGNSTEAN</sequence>
<proteinExistence type="predicted"/>
<evidence type="ECO:0000313" key="1">
    <source>
        <dbReference type="EMBL" id="KAH7067732.1"/>
    </source>
</evidence>
<accession>A0A8K0VS07</accession>
<organism evidence="1 2">
    <name type="scientific">Paraphoma chrysanthemicola</name>
    <dbReference type="NCBI Taxonomy" id="798071"/>
    <lineage>
        <taxon>Eukaryota</taxon>
        <taxon>Fungi</taxon>
        <taxon>Dikarya</taxon>
        <taxon>Ascomycota</taxon>
        <taxon>Pezizomycotina</taxon>
        <taxon>Dothideomycetes</taxon>
        <taxon>Pleosporomycetidae</taxon>
        <taxon>Pleosporales</taxon>
        <taxon>Pleosporineae</taxon>
        <taxon>Phaeosphaeriaceae</taxon>
        <taxon>Paraphoma</taxon>
    </lineage>
</organism>
<reference evidence="1" key="1">
    <citation type="journal article" date="2021" name="Nat. Commun.">
        <title>Genetic determinants of endophytism in the Arabidopsis root mycobiome.</title>
        <authorList>
            <person name="Mesny F."/>
            <person name="Miyauchi S."/>
            <person name="Thiergart T."/>
            <person name="Pickel B."/>
            <person name="Atanasova L."/>
            <person name="Karlsson M."/>
            <person name="Huettel B."/>
            <person name="Barry K.W."/>
            <person name="Haridas S."/>
            <person name="Chen C."/>
            <person name="Bauer D."/>
            <person name="Andreopoulos W."/>
            <person name="Pangilinan J."/>
            <person name="LaButti K."/>
            <person name="Riley R."/>
            <person name="Lipzen A."/>
            <person name="Clum A."/>
            <person name="Drula E."/>
            <person name="Henrissat B."/>
            <person name="Kohler A."/>
            <person name="Grigoriev I.V."/>
            <person name="Martin F.M."/>
            <person name="Hacquard S."/>
        </authorList>
    </citation>
    <scope>NUCLEOTIDE SEQUENCE</scope>
    <source>
        <strain evidence="1">MPI-SDFR-AT-0120</strain>
    </source>
</reference>
<dbReference type="EMBL" id="JAGMVJ010000034">
    <property type="protein sequence ID" value="KAH7067732.1"/>
    <property type="molecule type" value="Genomic_DNA"/>
</dbReference>
<name>A0A8K0VS07_9PLEO</name>
<dbReference type="Proteomes" id="UP000813461">
    <property type="component" value="Unassembled WGS sequence"/>
</dbReference>
<evidence type="ECO:0000313" key="2">
    <source>
        <dbReference type="Proteomes" id="UP000813461"/>
    </source>
</evidence>
<dbReference type="OrthoDB" id="3722602at2759"/>
<feature type="non-terminal residue" evidence="1">
    <location>
        <position position="241"/>
    </location>
</feature>
<comment type="caution">
    <text evidence="1">The sequence shown here is derived from an EMBL/GenBank/DDBJ whole genome shotgun (WGS) entry which is preliminary data.</text>
</comment>
<keyword evidence="2" id="KW-1185">Reference proteome</keyword>
<protein>
    <submittedName>
        <fullName evidence="1">Uncharacterized protein</fullName>
    </submittedName>
</protein>